<dbReference type="Gene3D" id="3.90.550.20">
    <property type="match status" value="1"/>
</dbReference>
<gene>
    <name evidence="1" type="ORF">BJ971_006771</name>
</gene>
<dbReference type="EMBL" id="JACHNH010000001">
    <property type="protein sequence ID" value="MBB4766215.1"/>
    <property type="molecule type" value="Genomic_DNA"/>
</dbReference>
<name>A0A7W7I4D8_9ACTN</name>
<reference evidence="1 2" key="1">
    <citation type="submission" date="2020-08" db="EMBL/GenBank/DDBJ databases">
        <title>Sequencing the genomes of 1000 actinobacteria strains.</title>
        <authorList>
            <person name="Klenk H.-P."/>
        </authorList>
    </citation>
    <scope>NUCLEOTIDE SEQUENCE [LARGE SCALE GENOMIC DNA]</scope>
    <source>
        <strain evidence="1 2">DSM 43149</strain>
    </source>
</reference>
<dbReference type="Proteomes" id="UP000578112">
    <property type="component" value="Unassembled WGS sequence"/>
</dbReference>
<keyword evidence="2" id="KW-1185">Reference proteome</keyword>
<dbReference type="RefSeq" id="WP_184997345.1">
    <property type="nucleotide sequence ID" value="NZ_BOMK01000044.1"/>
</dbReference>
<dbReference type="AlphaFoldDB" id="A0A7W7I4D8"/>
<dbReference type="InterPro" id="IPR011990">
    <property type="entry name" value="TPR-like_helical_dom_sf"/>
</dbReference>
<dbReference type="Gene3D" id="1.25.40.10">
    <property type="entry name" value="Tetratricopeptide repeat domain"/>
    <property type="match status" value="1"/>
</dbReference>
<dbReference type="InterPro" id="IPR008441">
    <property type="entry name" value="AfumC-like_glycosyl_Trfase"/>
</dbReference>
<dbReference type="SUPFAM" id="SSF48452">
    <property type="entry name" value="TPR-like"/>
    <property type="match status" value="1"/>
</dbReference>
<organism evidence="1 2">
    <name type="scientific">Actinoplanes digitatis</name>
    <dbReference type="NCBI Taxonomy" id="1868"/>
    <lineage>
        <taxon>Bacteria</taxon>
        <taxon>Bacillati</taxon>
        <taxon>Actinomycetota</taxon>
        <taxon>Actinomycetes</taxon>
        <taxon>Micromonosporales</taxon>
        <taxon>Micromonosporaceae</taxon>
        <taxon>Actinoplanes</taxon>
    </lineage>
</organism>
<dbReference type="SUPFAM" id="SSF53448">
    <property type="entry name" value="Nucleotide-diphospho-sugar transferases"/>
    <property type="match status" value="1"/>
</dbReference>
<dbReference type="Pfam" id="PF05704">
    <property type="entry name" value="Caps_synth"/>
    <property type="match status" value="1"/>
</dbReference>
<protein>
    <submittedName>
        <fullName evidence="1">Tetratricopeptide (TPR) repeat protein</fullName>
    </submittedName>
</protein>
<evidence type="ECO:0000313" key="1">
    <source>
        <dbReference type="EMBL" id="MBB4766215.1"/>
    </source>
</evidence>
<dbReference type="GO" id="GO:0016757">
    <property type="term" value="F:glycosyltransferase activity"/>
    <property type="evidence" value="ECO:0007669"/>
    <property type="project" value="InterPro"/>
</dbReference>
<sequence>MRPNTTGLRRRLARAGQAASGNLRLPVRPAAAPVTVVNLAPNPSFRSGRADGTFDRPLDPDGVYVHPHSAARSAPVPGLGVTGALVTGAGANNDSHIAPGGRDQAGDLRLGMRPGGTYTAGVSVFLPGPLTGALNPYALRIIPGCVRGGTANFHLAASPPARNEYGDHRVSVTFTLPENATAAWIRLLAGMSQGHGEAYWHSFSLTEGDAPVAYFDGDTDDDVFFTYVWLGTPGASPSRRTLRPYREILARTDRRAIADEAARLGRAGAAAEADALVAGLAAQRDPVYRLAAARRLVDRGEYAAARHRLRKMIKTDDETGDAAVELGRLHERRRDWAGAELLYREAAAKRPDDRERFYRRAYMLDKLQRRDDSKKAAGQGLAVDSDLPFDGRAVLDLDVKCFGARREVGLFLAEHLDQIRRQARQRLDRPAVTALEMPIFIYWAQGFESAPPLVRRCAQTLRENNPHAQVHELSDANLAYYVDMPADLCDALGDNKTNFSDLVRLALLEKFGGIWVDATVYAPVALSEPVAAALGDSGFFAFNYHGPYISNWFLAARPGSYVAHLWRAAMYLWWEQRGELIDYFLAHHVFEMLYHLDADFAAEWDKGNRISTRPAHALQQAMLQPYDAADFDRLLSGSFAHKLRYKYQPQQVTSESYLAHLVRGDHRS</sequence>
<dbReference type="InterPro" id="IPR029044">
    <property type="entry name" value="Nucleotide-diphossugar_trans"/>
</dbReference>
<proteinExistence type="predicted"/>
<accession>A0A7W7I4D8</accession>
<evidence type="ECO:0000313" key="2">
    <source>
        <dbReference type="Proteomes" id="UP000578112"/>
    </source>
</evidence>
<comment type="caution">
    <text evidence="1">The sequence shown here is derived from an EMBL/GenBank/DDBJ whole genome shotgun (WGS) entry which is preliminary data.</text>
</comment>